<dbReference type="HOGENOM" id="CLU_080365_3_0_9"/>
<dbReference type="PATRIC" id="fig|1218508.4.peg.1221"/>
<evidence type="ECO:0000313" key="2">
    <source>
        <dbReference type="EMBL" id="KJY48823.1"/>
    </source>
</evidence>
<dbReference type="AlphaFoldDB" id="A0A0F4KRY5"/>
<keyword evidence="1" id="KW-0472">Membrane</keyword>
<dbReference type="Proteomes" id="UP000033695">
    <property type="component" value="Unassembled WGS sequence"/>
</dbReference>
<evidence type="ECO:0000256" key="1">
    <source>
        <dbReference type="SAM" id="Phobius"/>
    </source>
</evidence>
<proteinExistence type="predicted"/>
<evidence type="ECO:0000313" key="3">
    <source>
        <dbReference type="Proteomes" id="UP000033695"/>
    </source>
</evidence>
<dbReference type="RefSeq" id="WP_045923076.1">
    <property type="nucleotide sequence ID" value="NZ_JBHTHW010000008.1"/>
</dbReference>
<feature type="transmembrane region" description="Helical" evidence="1">
    <location>
        <begin position="149"/>
        <end position="169"/>
    </location>
</feature>
<accession>A0A0F4KRY5</accession>
<keyword evidence="1" id="KW-1133">Transmembrane helix</keyword>
<dbReference type="EMBL" id="JXBZ01000008">
    <property type="protein sequence ID" value="KJY48823.1"/>
    <property type="molecule type" value="Genomic_DNA"/>
</dbReference>
<dbReference type="STRING" id="1218508.JG29_12340"/>
<keyword evidence="3" id="KW-1185">Reference proteome</keyword>
<reference evidence="2 3" key="1">
    <citation type="submission" date="2014-12" db="EMBL/GenBank/DDBJ databases">
        <title>Comparative genomics of the lactic acid bacteria isolated from the honey bee gut.</title>
        <authorList>
            <person name="Ellegaard K.M."/>
            <person name="Tamarit D."/>
            <person name="Javelind E."/>
            <person name="Olofsson T."/>
            <person name="Andersson S.G."/>
            <person name="Vasquez A."/>
        </authorList>
    </citation>
    <scope>NUCLEOTIDE SEQUENCE [LARGE SCALE GENOMIC DNA]</scope>
    <source>
        <strain evidence="2 3">Hon2</strain>
    </source>
</reference>
<comment type="caution">
    <text evidence="2">The sequence shown here is derived from an EMBL/GenBank/DDBJ whole genome shotgun (WGS) entry which is preliminary data.</text>
</comment>
<protein>
    <submittedName>
        <fullName evidence="2">Membrane protein</fullName>
    </submittedName>
</protein>
<dbReference type="OrthoDB" id="2242293at2"/>
<feature type="transmembrane region" description="Helical" evidence="1">
    <location>
        <begin position="104"/>
        <end position="129"/>
    </location>
</feature>
<name>A0A0F4KRY5_9LACO</name>
<keyword evidence="1" id="KW-0812">Transmembrane</keyword>
<organism evidence="2 3">
    <name type="scientific">Bombilactobacillus mellis</name>
    <dbReference type="NCBI Taxonomy" id="1218508"/>
    <lineage>
        <taxon>Bacteria</taxon>
        <taxon>Bacillati</taxon>
        <taxon>Bacillota</taxon>
        <taxon>Bacilli</taxon>
        <taxon>Lactobacillales</taxon>
        <taxon>Lactobacillaceae</taxon>
        <taxon>Bombilactobacillus</taxon>
    </lineage>
</organism>
<sequence>MNQEIETYIKQLDRNLEQLDPTERAELEEFYREFLLDAHLFSRYDIEKELGTPKKLAHKIMADYSLTISKTDPATANVEQPQHNLQAIKWILLGLCAVPLGLPLFLILVAVILFFIILIVLLVGVLAGLLLPTGWIMYKAFPLLLTSNWAVGCFYIGAGIIVFAVIFLVGPVCWRMVRGVVSLVARIARWLGRKVLIGKYYPGGAAK</sequence>
<gene>
    <name evidence="2" type="ORF">JG29_12340</name>
</gene>